<dbReference type="AlphaFoldDB" id="A0A538SKX3"/>
<keyword evidence="1" id="KW-0812">Transmembrane</keyword>
<dbReference type="EMBL" id="VBOT01000048">
    <property type="protein sequence ID" value="TMQ52025.1"/>
    <property type="molecule type" value="Genomic_DNA"/>
</dbReference>
<comment type="caution">
    <text evidence="2">The sequence shown here is derived from an EMBL/GenBank/DDBJ whole genome shotgun (WGS) entry which is preliminary data.</text>
</comment>
<dbReference type="Proteomes" id="UP000320184">
    <property type="component" value="Unassembled WGS sequence"/>
</dbReference>
<feature type="transmembrane region" description="Helical" evidence="1">
    <location>
        <begin position="12"/>
        <end position="32"/>
    </location>
</feature>
<keyword evidence="1" id="KW-0472">Membrane</keyword>
<proteinExistence type="predicted"/>
<name>A0A538SKX3_UNCEI</name>
<gene>
    <name evidence="2" type="ORF">E6K73_04075</name>
</gene>
<evidence type="ECO:0000313" key="3">
    <source>
        <dbReference type="Proteomes" id="UP000320184"/>
    </source>
</evidence>
<reference evidence="2 3" key="1">
    <citation type="journal article" date="2019" name="Nat. Microbiol.">
        <title>Mediterranean grassland soil C-N compound turnover is dependent on rainfall and depth, and is mediated by genomically divergent microorganisms.</title>
        <authorList>
            <person name="Diamond S."/>
            <person name="Andeer P.F."/>
            <person name="Li Z."/>
            <person name="Crits-Christoph A."/>
            <person name="Burstein D."/>
            <person name="Anantharaman K."/>
            <person name="Lane K.R."/>
            <person name="Thomas B.C."/>
            <person name="Pan C."/>
            <person name="Northen T.R."/>
            <person name="Banfield J.F."/>
        </authorList>
    </citation>
    <scope>NUCLEOTIDE SEQUENCE [LARGE SCALE GENOMIC DNA]</scope>
    <source>
        <strain evidence="2">WS_3</strain>
    </source>
</reference>
<protein>
    <submittedName>
        <fullName evidence="2">DUF4386 family protein</fullName>
    </submittedName>
</protein>
<accession>A0A538SKX3</accession>
<organism evidence="2 3">
    <name type="scientific">Eiseniibacteriota bacterium</name>
    <dbReference type="NCBI Taxonomy" id="2212470"/>
    <lineage>
        <taxon>Bacteria</taxon>
        <taxon>Candidatus Eiseniibacteriota</taxon>
    </lineage>
</organism>
<feature type="transmembrane region" description="Helical" evidence="1">
    <location>
        <begin position="38"/>
        <end position="59"/>
    </location>
</feature>
<sequence length="84" mass="8957">MSFVFLPKVLGVLIQVGGLCYTTNGFALFLAPTVADRMFPAILVPAFVGEASLCLWLLVRGVNVDRWKQASGQSARDAAATVQA</sequence>
<dbReference type="Pfam" id="PF14329">
    <property type="entry name" value="DUF4386"/>
    <property type="match status" value="1"/>
</dbReference>
<evidence type="ECO:0000256" key="1">
    <source>
        <dbReference type="SAM" id="Phobius"/>
    </source>
</evidence>
<dbReference type="InterPro" id="IPR025495">
    <property type="entry name" value="DUF4386"/>
</dbReference>
<evidence type="ECO:0000313" key="2">
    <source>
        <dbReference type="EMBL" id="TMQ52025.1"/>
    </source>
</evidence>
<keyword evidence="1" id="KW-1133">Transmembrane helix</keyword>